<sequence>MWSKSRAARSPLPSLLATLLVLTSCTHPPPPQSDSPQQSIWSGEAKPMVLSDPDDRSVEVGTEFTSGSDGVITAVRFHQGPEDVGATEATIWSSYGTKLATAPLPPGGSGWREVQLVSPVAVEADRSYVVSYRASRGHYSSDPDTFAGGRSVKNGWLTAVDGVFTDGDGFPEQSTDGRNYYVDVVFRPTGPSLRNVDGGDKFYDTFKSSFSTSPDFFPLGVWAAQANSPDQIDSDRALGLNTYVLALEGSDLRLIKDSGMFALPDVPSPDSAGQLLTDEADMWAGAGDAPWTGALGAGSDLGTRPCIPADAECGYTVMLELRKKVADDVLTYANYGKGVTFWMTREQAARFVNEFQDVVSADNYWFTDPNICQAKEGGVIRHNGANDLSPPDCRIAANYGRTTRHVRALVQPLAAMPVWNFIELGHPFTEDESGTITPEQLRAAVWSSIVNGARGIIYFAHNFGGPCVSYNLLRDPCGDGIRGQLTSVNEQIERLAPVLNAPFVDGYARSDGPVDLAVKRHDDSNYVLVGATQNEPFEATFTLSCGDANSAEVIDENRTVPIVNQSFRDAFADGNAVHLYKIKNTGSCGPA</sequence>
<evidence type="ECO:0000259" key="1">
    <source>
        <dbReference type="Pfam" id="PF13313"/>
    </source>
</evidence>
<gene>
    <name evidence="2" type="ORF">D8S82_07575</name>
</gene>
<dbReference type="InterPro" id="IPR025141">
    <property type="entry name" value="DUF4082"/>
</dbReference>
<proteinExistence type="predicted"/>
<protein>
    <submittedName>
        <fullName evidence="2">DUF4082 domain-containing protein</fullName>
    </submittedName>
</protein>
<accession>A0A544W4S3</accession>
<dbReference type="AlphaFoldDB" id="A0A544W4S3"/>
<name>A0A544W4S3_9MYCO</name>
<evidence type="ECO:0000313" key="3">
    <source>
        <dbReference type="Proteomes" id="UP000315759"/>
    </source>
</evidence>
<dbReference type="Gene3D" id="3.20.20.80">
    <property type="entry name" value="Glycosidases"/>
    <property type="match status" value="1"/>
</dbReference>
<dbReference type="Proteomes" id="UP000315759">
    <property type="component" value="Unassembled WGS sequence"/>
</dbReference>
<evidence type="ECO:0000313" key="2">
    <source>
        <dbReference type="EMBL" id="TQR87239.1"/>
    </source>
</evidence>
<dbReference type="EMBL" id="VIFX01000007">
    <property type="protein sequence ID" value="TQR87239.1"/>
    <property type="molecule type" value="Genomic_DNA"/>
</dbReference>
<organism evidence="2 3">
    <name type="scientific">Mycolicibacterium hodleri</name>
    <dbReference type="NCBI Taxonomy" id="49897"/>
    <lineage>
        <taxon>Bacteria</taxon>
        <taxon>Bacillati</taxon>
        <taxon>Actinomycetota</taxon>
        <taxon>Actinomycetes</taxon>
        <taxon>Mycobacteriales</taxon>
        <taxon>Mycobacteriaceae</taxon>
        <taxon>Mycolicibacterium</taxon>
    </lineage>
</organism>
<dbReference type="RefSeq" id="WP_142551483.1">
    <property type="nucleotide sequence ID" value="NZ_VIFX01000007.1"/>
</dbReference>
<comment type="caution">
    <text evidence="2">The sequence shown here is derived from an EMBL/GenBank/DDBJ whole genome shotgun (WGS) entry which is preliminary data.</text>
</comment>
<keyword evidence="3" id="KW-1185">Reference proteome</keyword>
<reference evidence="2 3" key="1">
    <citation type="submission" date="2018-10" db="EMBL/GenBank/DDBJ databases">
        <title>Draft genome of Mycobacterium hodleri strain B.</title>
        <authorList>
            <person name="Amande T.J."/>
            <person name="Mcgenity T.J."/>
        </authorList>
    </citation>
    <scope>NUCLEOTIDE SEQUENCE [LARGE SCALE GENOMIC DNA]</scope>
    <source>
        <strain evidence="2 3">B</strain>
    </source>
</reference>
<dbReference type="Pfam" id="PF13313">
    <property type="entry name" value="DUF4082"/>
    <property type="match status" value="1"/>
</dbReference>
<feature type="domain" description="DUF4082" evidence="1">
    <location>
        <begin position="46"/>
        <end position="182"/>
    </location>
</feature>
<dbReference type="PROSITE" id="PS51257">
    <property type="entry name" value="PROKAR_LIPOPROTEIN"/>
    <property type="match status" value="1"/>
</dbReference>